<keyword evidence="1" id="KW-0238">DNA-binding</keyword>
<sequence length="83" mass="9817">MREKKLDTRLEIRLYPEQLQKLKTEAKEKNTSVGDLVREAIDQRYIVLKEEKLKAVEELANINAPVTTWEQMKKEIEAGYQKK</sequence>
<comment type="caution">
    <text evidence="1">The sequence shown here is derived from an EMBL/GenBank/DDBJ whole genome shotgun (WGS) entry which is preliminary data.</text>
</comment>
<reference evidence="1 2" key="1">
    <citation type="submission" date="2009-02" db="EMBL/GenBank/DDBJ databases">
        <title>Sequencing of the draft genome and assembly of Dethiobacter alkaliphilus AHT 1.</title>
        <authorList>
            <consortium name="US DOE Joint Genome Institute (JGI-PGF)"/>
            <person name="Lucas S."/>
            <person name="Copeland A."/>
            <person name="Lapidus A."/>
            <person name="Glavina del Rio T."/>
            <person name="Dalin E."/>
            <person name="Tice H."/>
            <person name="Bruce D."/>
            <person name="Goodwin L."/>
            <person name="Pitluck S."/>
            <person name="Larimer F."/>
            <person name="Land M.L."/>
            <person name="Hauser L."/>
            <person name="Muyzer G."/>
        </authorList>
    </citation>
    <scope>NUCLEOTIDE SEQUENCE [LARGE SCALE GENOMIC DNA]</scope>
    <source>
        <strain evidence="1 2">AHT 1</strain>
    </source>
</reference>
<organism evidence="1 2">
    <name type="scientific">Dethiobacter alkaliphilus AHT 1</name>
    <dbReference type="NCBI Taxonomy" id="555088"/>
    <lineage>
        <taxon>Bacteria</taxon>
        <taxon>Bacillati</taxon>
        <taxon>Bacillota</taxon>
        <taxon>Dethiobacteria</taxon>
        <taxon>Dethiobacterales</taxon>
        <taxon>Dethiobacteraceae</taxon>
        <taxon>Dethiobacter</taxon>
    </lineage>
</organism>
<evidence type="ECO:0000313" key="2">
    <source>
        <dbReference type="Proteomes" id="UP000006443"/>
    </source>
</evidence>
<accession>C0GK84</accession>
<gene>
    <name evidence="1" type="ORF">DealDRAFT_2893</name>
</gene>
<protein>
    <submittedName>
        <fullName evidence="1">CopG domain protein DNA-binding domain protein</fullName>
    </submittedName>
</protein>
<proteinExistence type="predicted"/>
<dbReference type="RefSeq" id="WP_008518733.1">
    <property type="nucleotide sequence ID" value="NZ_ACJM01000021.1"/>
</dbReference>
<dbReference type="GO" id="GO:0003677">
    <property type="term" value="F:DNA binding"/>
    <property type="evidence" value="ECO:0007669"/>
    <property type="project" value="UniProtKB-KW"/>
</dbReference>
<dbReference type="AlphaFoldDB" id="C0GK84"/>
<dbReference type="STRING" id="555088.DealDRAFT_2893"/>
<dbReference type="eggNOG" id="ENOG502ZXHG">
    <property type="taxonomic scope" value="Bacteria"/>
</dbReference>
<dbReference type="Proteomes" id="UP000006443">
    <property type="component" value="Unassembled WGS sequence"/>
</dbReference>
<keyword evidence="2" id="KW-1185">Reference proteome</keyword>
<dbReference type="EMBL" id="ACJM01000021">
    <property type="protein sequence ID" value="EEG76267.1"/>
    <property type="molecule type" value="Genomic_DNA"/>
</dbReference>
<evidence type="ECO:0000313" key="1">
    <source>
        <dbReference type="EMBL" id="EEG76267.1"/>
    </source>
</evidence>
<name>C0GK84_DETAL</name>